<dbReference type="PANTHER" id="PTHR10535">
    <property type="entry name" value="DNA-DIRECTED RNA POLYMERASES I, II, AND III SUBUNIT RPABC1"/>
    <property type="match status" value="1"/>
</dbReference>
<dbReference type="GO" id="GO:0006366">
    <property type="term" value="P:transcription by RNA polymerase II"/>
    <property type="evidence" value="ECO:0007669"/>
    <property type="project" value="TreeGrafter"/>
</dbReference>
<reference evidence="6" key="1">
    <citation type="submission" date="2023-02" db="EMBL/GenBank/DDBJ databases">
        <title>Genome of toxic invasive species Heracleum sosnowskyi carries increased number of genes despite the absence of recent whole-genome duplications.</title>
        <authorList>
            <person name="Schelkunov M."/>
            <person name="Shtratnikova V."/>
            <person name="Makarenko M."/>
            <person name="Klepikova A."/>
            <person name="Omelchenko D."/>
            <person name="Novikova G."/>
            <person name="Obukhova E."/>
            <person name="Bogdanov V."/>
            <person name="Penin A."/>
            <person name="Logacheva M."/>
        </authorList>
    </citation>
    <scope>NUCLEOTIDE SEQUENCE</scope>
    <source>
        <strain evidence="6">Hsosn_3</strain>
        <tissue evidence="6">Leaf</tissue>
    </source>
</reference>
<evidence type="ECO:0000313" key="6">
    <source>
        <dbReference type="EMBL" id="KAK1386762.1"/>
    </source>
</evidence>
<dbReference type="InterPro" id="IPR005571">
    <property type="entry name" value="RNA_pol_Rpb5_N"/>
</dbReference>
<keyword evidence="6" id="KW-0240">DNA-directed RNA polymerase</keyword>
<comment type="similarity">
    <text evidence="3">Belongs to the archaeal Rpo5/eukaryotic RPB5 RNA polymerase subunit family.</text>
</comment>
<dbReference type="Gene3D" id="3.90.940.20">
    <property type="entry name" value="RPB5-like RNA polymerase subunit"/>
    <property type="match status" value="1"/>
</dbReference>
<dbReference type="GO" id="GO:0006362">
    <property type="term" value="P:transcription elongation by RNA polymerase I"/>
    <property type="evidence" value="ECO:0007669"/>
    <property type="project" value="TreeGrafter"/>
</dbReference>
<evidence type="ECO:0000256" key="3">
    <source>
        <dbReference type="ARBA" id="ARBA00025765"/>
    </source>
</evidence>
<evidence type="ECO:0000313" key="7">
    <source>
        <dbReference type="Proteomes" id="UP001237642"/>
    </source>
</evidence>
<evidence type="ECO:0000259" key="5">
    <source>
        <dbReference type="Pfam" id="PF03871"/>
    </source>
</evidence>
<dbReference type="GO" id="GO:0005634">
    <property type="term" value="C:nucleus"/>
    <property type="evidence" value="ECO:0007669"/>
    <property type="project" value="UniProtKB-SubCell"/>
</dbReference>
<dbReference type="Gene3D" id="3.40.1340.10">
    <property type="entry name" value="RNA polymerase, Rpb5, N-terminal domain"/>
    <property type="match status" value="1"/>
</dbReference>
<dbReference type="GO" id="GO:0042797">
    <property type="term" value="P:tRNA transcription by RNA polymerase III"/>
    <property type="evidence" value="ECO:0007669"/>
    <property type="project" value="TreeGrafter"/>
</dbReference>
<keyword evidence="7" id="KW-1185">Reference proteome</keyword>
<evidence type="ECO:0000256" key="2">
    <source>
        <dbReference type="ARBA" id="ARBA00023242"/>
    </source>
</evidence>
<dbReference type="InterPro" id="IPR035913">
    <property type="entry name" value="RPB5-like_sf"/>
</dbReference>
<dbReference type="EMBL" id="JAUIZM010000004">
    <property type="protein sequence ID" value="KAK1386762.1"/>
    <property type="molecule type" value="Genomic_DNA"/>
</dbReference>
<keyword evidence="2" id="KW-0539">Nucleus</keyword>
<accession>A0AAD8MVV1</accession>
<comment type="caution">
    <text evidence="6">The sequence shown here is derived from an EMBL/GenBank/DDBJ whole genome shotgun (WGS) entry which is preliminary data.</text>
</comment>
<proteinExistence type="inferred from homology"/>
<sequence>MARAGLGYGVEASESSKHCVAKFIDTGSVETHKLYLARRTVLEMLKDRGYGVDEADIDMSLVEFRTRFGEVASQDLLDRLRFSVSRISQPSQKVLVIFCGTDEIRKQAMRTLLFQLSHDSSRPRILLVLQNKMNSHAQKLAAESSFQIEAFPITDLLVNFTKHQLLPKHEILSAEEQQSLLKKLDVQPSQMPRMLETDPIVKYYGLEKGQILKVTFHGPSTAAASVTYRCIM</sequence>
<dbReference type="GO" id="GO:0000428">
    <property type="term" value="C:DNA-directed RNA polymerase complex"/>
    <property type="evidence" value="ECO:0007669"/>
    <property type="project" value="UniProtKB-KW"/>
</dbReference>
<dbReference type="InterPro" id="IPR036710">
    <property type="entry name" value="RNA_pol_Rpb5_N_sf"/>
</dbReference>
<feature type="domain" description="RNA polymerase Rpb5 N-terminal" evidence="5">
    <location>
        <begin position="30"/>
        <end position="113"/>
    </location>
</feature>
<gene>
    <name evidence="6" type="ORF">POM88_014940</name>
</gene>
<dbReference type="SUPFAM" id="SSF53036">
    <property type="entry name" value="Eukaryotic RPB5 N-terminal domain"/>
    <property type="match status" value="1"/>
</dbReference>
<dbReference type="PIRSF" id="PIRSF000747">
    <property type="entry name" value="RPB5"/>
    <property type="match status" value="1"/>
</dbReference>
<dbReference type="AlphaFoldDB" id="A0AAD8MVV1"/>
<dbReference type="SUPFAM" id="SSF55287">
    <property type="entry name" value="RPB5-like RNA polymerase subunit"/>
    <property type="match status" value="1"/>
</dbReference>
<organism evidence="6 7">
    <name type="scientific">Heracleum sosnowskyi</name>
    <dbReference type="NCBI Taxonomy" id="360622"/>
    <lineage>
        <taxon>Eukaryota</taxon>
        <taxon>Viridiplantae</taxon>
        <taxon>Streptophyta</taxon>
        <taxon>Embryophyta</taxon>
        <taxon>Tracheophyta</taxon>
        <taxon>Spermatophyta</taxon>
        <taxon>Magnoliopsida</taxon>
        <taxon>eudicotyledons</taxon>
        <taxon>Gunneridae</taxon>
        <taxon>Pentapetalae</taxon>
        <taxon>asterids</taxon>
        <taxon>campanulids</taxon>
        <taxon>Apiales</taxon>
        <taxon>Apiaceae</taxon>
        <taxon>Apioideae</taxon>
        <taxon>apioid superclade</taxon>
        <taxon>Tordylieae</taxon>
        <taxon>Tordyliinae</taxon>
        <taxon>Heracleum</taxon>
    </lineage>
</organism>
<dbReference type="InterPro" id="IPR000783">
    <property type="entry name" value="RNA_pol_subH/Rpb5_C"/>
</dbReference>
<dbReference type="GO" id="GO:0003677">
    <property type="term" value="F:DNA binding"/>
    <property type="evidence" value="ECO:0007669"/>
    <property type="project" value="InterPro"/>
</dbReference>
<evidence type="ECO:0000259" key="4">
    <source>
        <dbReference type="Pfam" id="PF01191"/>
    </source>
</evidence>
<dbReference type="InterPro" id="IPR014381">
    <property type="entry name" value="Arch_Rpo5/euc_Rpb5"/>
</dbReference>
<comment type="subcellular location">
    <subcellularLocation>
        <location evidence="1">Nucleus</location>
    </subcellularLocation>
</comment>
<dbReference type="Proteomes" id="UP001237642">
    <property type="component" value="Unassembled WGS sequence"/>
</dbReference>
<dbReference type="Pfam" id="PF01191">
    <property type="entry name" value="RNA_pol_Rpb5_C"/>
    <property type="match status" value="1"/>
</dbReference>
<feature type="domain" description="RNA polymerase subunit H/Rpb5 C-terminal" evidence="4">
    <location>
        <begin position="158"/>
        <end position="231"/>
    </location>
</feature>
<dbReference type="PANTHER" id="PTHR10535:SF2">
    <property type="entry name" value="DNA-DIRECTED RNA POLYMERASE V SUBUNIT 5A"/>
    <property type="match status" value="1"/>
</dbReference>
<dbReference type="GO" id="GO:0003899">
    <property type="term" value="F:DNA-directed RNA polymerase activity"/>
    <property type="evidence" value="ECO:0007669"/>
    <property type="project" value="InterPro"/>
</dbReference>
<protein>
    <submittedName>
        <fullName evidence="6">DNA-directed RNA polymerase RPB5 subunit, eukaryote/virus</fullName>
    </submittedName>
</protein>
<evidence type="ECO:0000256" key="1">
    <source>
        <dbReference type="ARBA" id="ARBA00004123"/>
    </source>
</evidence>
<name>A0AAD8MVV1_9APIA</name>
<reference evidence="6" key="2">
    <citation type="submission" date="2023-05" db="EMBL/GenBank/DDBJ databases">
        <authorList>
            <person name="Schelkunov M.I."/>
        </authorList>
    </citation>
    <scope>NUCLEOTIDE SEQUENCE</scope>
    <source>
        <strain evidence="6">Hsosn_3</strain>
        <tissue evidence="6">Leaf</tissue>
    </source>
</reference>
<dbReference type="Pfam" id="PF03871">
    <property type="entry name" value="RNA_pol_Rpb5_N"/>
    <property type="match status" value="1"/>
</dbReference>
<keyword evidence="6" id="KW-0804">Transcription</keyword>